<dbReference type="eggNOG" id="COG2825">
    <property type="taxonomic scope" value="Bacteria"/>
</dbReference>
<dbReference type="SUPFAM" id="SSF111384">
    <property type="entry name" value="OmpH-like"/>
    <property type="match status" value="1"/>
</dbReference>
<comment type="similarity">
    <text evidence="1">Belongs to the Skp family.</text>
</comment>
<keyword evidence="6" id="KW-1185">Reference proteome</keyword>
<evidence type="ECO:0000256" key="3">
    <source>
        <dbReference type="SAM" id="Coils"/>
    </source>
</evidence>
<evidence type="ECO:0000256" key="2">
    <source>
        <dbReference type="ARBA" id="ARBA00022729"/>
    </source>
</evidence>
<accession>A0A069CXM8</accession>
<keyword evidence="2 4" id="KW-0732">Signal</keyword>
<organism evidence="5 6">
    <name type="scientific">Bacteroides graminisolvens DSM 19988 = JCM 15093</name>
    <dbReference type="NCBI Taxonomy" id="1121097"/>
    <lineage>
        <taxon>Bacteria</taxon>
        <taxon>Pseudomonadati</taxon>
        <taxon>Bacteroidota</taxon>
        <taxon>Bacteroidia</taxon>
        <taxon>Bacteroidales</taxon>
        <taxon>Bacteroidaceae</taxon>
        <taxon>Bacteroides</taxon>
    </lineage>
</organism>
<dbReference type="SMART" id="SM00935">
    <property type="entry name" value="OmpH"/>
    <property type="match status" value="1"/>
</dbReference>
<comment type="caution">
    <text evidence="5">The sequence shown here is derived from an EMBL/GenBank/DDBJ whole genome shotgun (WGS) entry which is preliminary data.</text>
</comment>
<dbReference type="Proteomes" id="UP000027601">
    <property type="component" value="Unassembled WGS sequence"/>
</dbReference>
<evidence type="ECO:0000313" key="5">
    <source>
        <dbReference type="EMBL" id="GAK34992.1"/>
    </source>
</evidence>
<reference evidence="5 6" key="1">
    <citation type="journal article" date="2015" name="Microbes Environ.">
        <title>Distribution and evolution of nitrogen fixation genes in the phylum bacteroidetes.</title>
        <authorList>
            <person name="Inoue J."/>
            <person name="Oshima K."/>
            <person name="Suda W."/>
            <person name="Sakamoto M."/>
            <person name="Iino T."/>
            <person name="Noda S."/>
            <person name="Hongoh Y."/>
            <person name="Hattori M."/>
            <person name="Ohkuma M."/>
        </authorList>
    </citation>
    <scope>NUCLEOTIDE SEQUENCE [LARGE SCALE GENOMIC DNA]</scope>
    <source>
        <strain evidence="5 6">JCM 15093</strain>
    </source>
</reference>
<feature type="chain" id="PRO_5001659685" evidence="4">
    <location>
        <begin position="30"/>
        <end position="180"/>
    </location>
</feature>
<feature type="signal peptide" evidence="4">
    <location>
        <begin position="1"/>
        <end position="29"/>
    </location>
</feature>
<proteinExistence type="inferred from homology"/>
<dbReference type="PANTHER" id="PTHR35089">
    <property type="entry name" value="CHAPERONE PROTEIN SKP"/>
    <property type="match status" value="1"/>
</dbReference>
<dbReference type="InterPro" id="IPR005632">
    <property type="entry name" value="Chaperone_Skp"/>
</dbReference>
<dbReference type="Gene3D" id="3.30.910.20">
    <property type="entry name" value="Skp domain"/>
    <property type="match status" value="1"/>
</dbReference>
<sequence>MYNHLKLNVMRRSVLLFVLLLTTAVAANAQKFALIDMEYILKNIPSYERANDQLNQATTKWQSEIENLSKEAQNMYKSYQADAKTLSEAQKIKREEDIVAKEKQASELKRAYFGPEGEAIKLREKLIKPIQDQIYEAVKQVAELKGYSAIVDRASANSIIYANPRIDISNEVLAKLGFSN</sequence>
<evidence type="ECO:0000313" key="6">
    <source>
        <dbReference type="Proteomes" id="UP000027601"/>
    </source>
</evidence>
<name>A0A069CXM8_9BACE</name>
<dbReference type="AlphaFoldDB" id="A0A069CXM8"/>
<protein>
    <submittedName>
        <fullName evidence="5">Outer membrane protein H</fullName>
    </submittedName>
</protein>
<evidence type="ECO:0000256" key="4">
    <source>
        <dbReference type="SAM" id="SignalP"/>
    </source>
</evidence>
<dbReference type="GO" id="GO:0050821">
    <property type="term" value="P:protein stabilization"/>
    <property type="evidence" value="ECO:0007669"/>
    <property type="project" value="TreeGrafter"/>
</dbReference>
<dbReference type="GO" id="GO:0005829">
    <property type="term" value="C:cytosol"/>
    <property type="evidence" value="ECO:0007669"/>
    <property type="project" value="TreeGrafter"/>
</dbReference>
<gene>
    <name evidence="5" type="ORF">JCM15093_65</name>
</gene>
<dbReference type="EMBL" id="BAJS01000001">
    <property type="protein sequence ID" value="GAK34992.1"/>
    <property type="molecule type" value="Genomic_DNA"/>
</dbReference>
<dbReference type="InterPro" id="IPR024930">
    <property type="entry name" value="Skp_dom_sf"/>
</dbReference>
<feature type="coiled-coil region" evidence="3">
    <location>
        <begin position="51"/>
        <end position="89"/>
    </location>
</feature>
<dbReference type="STRING" id="1121097.GCA_000428125_00463"/>
<dbReference type="Pfam" id="PF03938">
    <property type="entry name" value="OmpH"/>
    <property type="match status" value="1"/>
</dbReference>
<keyword evidence="3" id="KW-0175">Coiled coil</keyword>
<dbReference type="PANTHER" id="PTHR35089:SF1">
    <property type="entry name" value="CHAPERONE PROTEIN SKP"/>
    <property type="match status" value="1"/>
</dbReference>
<evidence type="ECO:0000256" key="1">
    <source>
        <dbReference type="ARBA" id="ARBA00009091"/>
    </source>
</evidence>
<dbReference type="GO" id="GO:0051082">
    <property type="term" value="F:unfolded protein binding"/>
    <property type="evidence" value="ECO:0007669"/>
    <property type="project" value="InterPro"/>
</dbReference>